<dbReference type="Pfam" id="PF01975">
    <property type="entry name" value="SurE"/>
    <property type="match status" value="1"/>
</dbReference>
<dbReference type="Gene3D" id="3.40.1210.10">
    <property type="entry name" value="Survival protein SurE-like phosphatase/nucleotidase"/>
    <property type="match status" value="1"/>
</dbReference>
<dbReference type="EMBL" id="ML179055">
    <property type="protein sequence ID" value="THV04556.1"/>
    <property type="molecule type" value="Genomic_DNA"/>
</dbReference>
<keyword evidence="4" id="KW-0732">Signal</keyword>
<evidence type="ECO:0000313" key="7">
    <source>
        <dbReference type="EMBL" id="THV04556.1"/>
    </source>
</evidence>
<dbReference type="OrthoDB" id="4018688at2759"/>
<protein>
    <submittedName>
        <fullName evidence="6">5'/3'-nucleotidase sure</fullName>
    </submittedName>
</protein>
<sequence>MKGFGLLAFLASSLAFVSAESDHHGGGNGQGHGDQTKLNILLTNDDSWASANIRATYDALKSDGHNVLLVGPAVQQSGKGGTVVLPTTNITAPGGEFGSIPVGAPFFGHDEQDQNLWYFNGTPAATAIFALDIIIPMVMGDEKIDLVVSGPNEGQNAGPFLYTLSGTIGATYASVERGIPAVAFSAGNETHRSFTTITGDPHDPATIAGRLTANFVAALANGINPKKQRLLPLGVGIGINYPVFGPGNPCVDPPFTLTRMTGGADIDQLHLDPTTGFPVFENLVAPGLNTPINGRKDLPGETPIAAQCKTSVSVFSVDYDAPTGVAAPVQNHLHPLFGKSSL</sequence>
<name>A0A4S8KVB3_DENBC</name>
<dbReference type="Proteomes" id="UP000297245">
    <property type="component" value="Unassembled WGS sequence"/>
</dbReference>
<evidence type="ECO:0000313" key="8">
    <source>
        <dbReference type="Proteomes" id="UP000297245"/>
    </source>
</evidence>
<dbReference type="InterPro" id="IPR002828">
    <property type="entry name" value="SurE-like_Pase/nucleotidase"/>
</dbReference>
<dbReference type="GO" id="GO:0008252">
    <property type="term" value="F:nucleotidase activity"/>
    <property type="evidence" value="ECO:0007669"/>
    <property type="project" value="InterPro"/>
</dbReference>
<gene>
    <name evidence="7" type="ORF">K435DRAFT_746750</name>
    <name evidence="6" type="ORF">K435DRAFT_973003</name>
</gene>
<dbReference type="InterPro" id="IPR036523">
    <property type="entry name" value="SurE-like_sf"/>
</dbReference>
<evidence type="ECO:0000256" key="4">
    <source>
        <dbReference type="SAM" id="SignalP"/>
    </source>
</evidence>
<keyword evidence="3" id="KW-0378">Hydrolase</keyword>
<keyword evidence="8" id="KW-1185">Reference proteome</keyword>
<evidence type="ECO:0000259" key="5">
    <source>
        <dbReference type="Pfam" id="PF01975"/>
    </source>
</evidence>
<evidence type="ECO:0000256" key="3">
    <source>
        <dbReference type="ARBA" id="ARBA00022801"/>
    </source>
</evidence>
<dbReference type="InterPro" id="IPR030048">
    <property type="entry name" value="SurE"/>
</dbReference>
<accession>A0A4S8KVB3</accession>
<feature type="domain" description="Survival protein SurE-like phosphatase/nucleotidase" evidence="5">
    <location>
        <begin position="40"/>
        <end position="220"/>
    </location>
</feature>
<keyword evidence="2" id="KW-0479">Metal-binding</keyword>
<comment type="similarity">
    <text evidence="1">Belongs to the SurE nucleotidase family.</text>
</comment>
<dbReference type="EMBL" id="ML179966">
    <property type="protein sequence ID" value="THU79856.1"/>
    <property type="molecule type" value="Genomic_DNA"/>
</dbReference>
<dbReference type="PANTHER" id="PTHR30457">
    <property type="entry name" value="5'-NUCLEOTIDASE SURE"/>
    <property type="match status" value="1"/>
</dbReference>
<dbReference type="AlphaFoldDB" id="A0A4S8KVB3"/>
<dbReference type="PANTHER" id="PTHR30457:SF0">
    <property type="entry name" value="PHOSPHATASE, PUTATIVE (AFU_ORTHOLOGUE AFUA_4G01070)-RELATED"/>
    <property type="match status" value="1"/>
</dbReference>
<proteinExistence type="inferred from homology"/>
<reference evidence="6 8" key="1">
    <citation type="journal article" date="2019" name="Nat. Ecol. Evol.">
        <title>Megaphylogeny resolves global patterns of mushroom evolution.</title>
        <authorList>
            <person name="Varga T."/>
            <person name="Krizsan K."/>
            <person name="Foldi C."/>
            <person name="Dima B."/>
            <person name="Sanchez-Garcia M."/>
            <person name="Sanchez-Ramirez S."/>
            <person name="Szollosi G.J."/>
            <person name="Szarkandi J.G."/>
            <person name="Papp V."/>
            <person name="Albert L."/>
            <person name="Andreopoulos W."/>
            <person name="Angelini C."/>
            <person name="Antonin V."/>
            <person name="Barry K.W."/>
            <person name="Bougher N.L."/>
            <person name="Buchanan P."/>
            <person name="Buyck B."/>
            <person name="Bense V."/>
            <person name="Catcheside P."/>
            <person name="Chovatia M."/>
            <person name="Cooper J."/>
            <person name="Damon W."/>
            <person name="Desjardin D."/>
            <person name="Finy P."/>
            <person name="Geml J."/>
            <person name="Haridas S."/>
            <person name="Hughes K."/>
            <person name="Justo A."/>
            <person name="Karasinski D."/>
            <person name="Kautmanova I."/>
            <person name="Kiss B."/>
            <person name="Kocsube S."/>
            <person name="Kotiranta H."/>
            <person name="LaButti K.M."/>
            <person name="Lechner B.E."/>
            <person name="Liimatainen K."/>
            <person name="Lipzen A."/>
            <person name="Lukacs Z."/>
            <person name="Mihaltcheva S."/>
            <person name="Morgado L.N."/>
            <person name="Niskanen T."/>
            <person name="Noordeloos M.E."/>
            <person name="Ohm R.A."/>
            <person name="Ortiz-Santana B."/>
            <person name="Ovrebo C."/>
            <person name="Racz N."/>
            <person name="Riley R."/>
            <person name="Savchenko A."/>
            <person name="Shiryaev A."/>
            <person name="Soop K."/>
            <person name="Spirin V."/>
            <person name="Szebenyi C."/>
            <person name="Tomsovsky M."/>
            <person name="Tulloss R.E."/>
            <person name="Uehling J."/>
            <person name="Grigoriev I.V."/>
            <person name="Vagvolgyi C."/>
            <person name="Papp T."/>
            <person name="Martin F.M."/>
            <person name="Miettinen O."/>
            <person name="Hibbett D.S."/>
            <person name="Nagy L.G."/>
        </authorList>
    </citation>
    <scope>NUCLEOTIDE SEQUENCE [LARGE SCALE GENOMIC DNA]</scope>
    <source>
        <strain evidence="6 8">CBS 962.96</strain>
    </source>
</reference>
<feature type="signal peptide" evidence="4">
    <location>
        <begin position="1"/>
        <end position="19"/>
    </location>
</feature>
<dbReference type="SUPFAM" id="SSF64167">
    <property type="entry name" value="SurE-like"/>
    <property type="match status" value="1"/>
</dbReference>
<evidence type="ECO:0000256" key="1">
    <source>
        <dbReference type="ARBA" id="ARBA00011062"/>
    </source>
</evidence>
<feature type="chain" id="PRO_5040683968" evidence="4">
    <location>
        <begin position="20"/>
        <end position="342"/>
    </location>
</feature>
<organism evidence="6 8">
    <name type="scientific">Dendrothele bispora (strain CBS 962.96)</name>
    <dbReference type="NCBI Taxonomy" id="1314807"/>
    <lineage>
        <taxon>Eukaryota</taxon>
        <taxon>Fungi</taxon>
        <taxon>Dikarya</taxon>
        <taxon>Basidiomycota</taxon>
        <taxon>Agaricomycotina</taxon>
        <taxon>Agaricomycetes</taxon>
        <taxon>Agaricomycetidae</taxon>
        <taxon>Agaricales</taxon>
        <taxon>Agaricales incertae sedis</taxon>
        <taxon>Dendrothele</taxon>
    </lineage>
</organism>
<evidence type="ECO:0000313" key="6">
    <source>
        <dbReference type="EMBL" id="THU79856.1"/>
    </source>
</evidence>
<evidence type="ECO:0000256" key="2">
    <source>
        <dbReference type="ARBA" id="ARBA00022723"/>
    </source>
</evidence>
<dbReference type="GO" id="GO:0046872">
    <property type="term" value="F:metal ion binding"/>
    <property type="evidence" value="ECO:0007669"/>
    <property type="project" value="UniProtKB-KW"/>
</dbReference>